<keyword evidence="2" id="KW-1185">Reference proteome</keyword>
<evidence type="ECO:0000313" key="2">
    <source>
        <dbReference type="Proteomes" id="UP000613193"/>
    </source>
</evidence>
<gene>
    <name evidence="1" type="ORF">I5M19_08420</name>
</gene>
<dbReference type="AlphaFoldDB" id="A0A934UMX0"/>
<dbReference type="RefSeq" id="WP_200065761.1">
    <property type="nucleotide sequence ID" value="NZ_JAEHFW010000001.1"/>
</dbReference>
<proteinExistence type="predicted"/>
<organism evidence="1 2">
    <name type="scientific">Mucilaginibacter segetis</name>
    <dbReference type="NCBI Taxonomy" id="2793071"/>
    <lineage>
        <taxon>Bacteria</taxon>
        <taxon>Pseudomonadati</taxon>
        <taxon>Bacteroidota</taxon>
        <taxon>Sphingobacteriia</taxon>
        <taxon>Sphingobacteriales</taxon>
        <taxon>Sphingobacteriaceae</taxon>
        <taxon>Mucilaginibacter</taxon>
    </lineage>
</organism>
<comment type="caution">
    <text evidence="1">The sequence shown here is derived from an EMBL/GenBank/DDBJ whole genome shotgun (WGS) entry which is preliminary data.</text>
</comment>
<dbReference type="EMBL" id="JAEHFW010000001">
    <property type="protein sequence ID" value="MBK0379327.1"/>
    <property type="molecule type" value="Genomic_DNA"/>
</dbReference>
<sequence>MNIDELFLLIDDPQQDYDRFEVMQSFVALAKLEDGNESSYWLEVVAFKLYLNGEAELVTDFEGELASAKQLGAKTYYQQRLTITQNLQTKALYGHLLWQLHRGYSGCATAISVYLQQAEDVIDRLSGEDKVFSIWNDAIRPALKLSAAINNETAFTKGINLVNRLLNSAAPIWMKCSILNFLLANLKNKIKSFDLDNYVQEVLQLPSALKGSRHEEIVETAIKIDRVLTGQRQALLWEQLGDAFQASALQREDDAMGIVTMPWMAKAMDCFRKARADAKYQAAATDYETLKKNRRTNSVRIPLLNETQGKLLYRQIEHVKKSFLTMPIEDLLVNLAVDLDLLFWQGADDGLRVYDDLSRAVTFVNFDINQNPKVLSEAGSQRFSDANTYHLKFKIYTQTCVNAIMQELIKNGQLNMPSLDVFFKKSWIGQTIIQAEQDPEKNYDLYAMVRPALVYYVEQATRRLQGQEADFILCIDTLVTKYEMLARMLLKSFGIPTTTIDSQSSEPRESYLPELLDKLPTDKLDQKDMELIRHIYAKGGMDLRNKVAHSFLIPEQYTLELADVVVWSIIRIGQFTTEEKLP</sequence>
<evidence type="ECO:0000313" key="1">
    <source>
        <dbReference type="EMBL" id="MBK0379327.1"/>
    </source>
</evidence>
<protein>
    <submittedName>
        <fullName evidence="1">DUF4209 domain-containing protein</fullName>
    </submittedName>
</protein>
<dbReference type="Proteomes" id="UP000613193">
    <property type="component" value="Unassembled WGS sequence"/>
</dbReference>
<accession>A0A934UMX0</accession>
<name>A0A934UMX0_9SPHI</name>
<reference evidence="1" key="1">
    <citation type="submission" date="2020-12" db="EMBL/GenBank/DDBJ databases">
        <title>Bacterial novel species Mucilaginibacter sp. SD-g isolated from soil.</title>
        <authorList>
            <person name="Jung H.-Y."/>
        </authorList>
    </citation>
    <scope>NUCLEOTIDE SEQUENCE</scope>
    <source>
        <strain evidence="1">SD-g</strain>
    </source>
</reference>